<evidence type="ECO:0000313" key="14">
    <source>
        <dbReference type="Proteomes" id="UP000281647"/>
    </source>
</evidence>
<evidence type="ECO:0000256" key="9">
    <source>
        <dbReference type="ARBA" id="ARBA00023004"/>
    </source>
</evidence>
<accession>A0A432V7H3</accession>
<comment type="function">
    <text evidence="1">Responsible for the formation of the pyrimidine heterocycle in the thiamine biosynthesis pathway. Catalyzes the formation of hydroxymethylpyrimidine phosphate (HMP-P) from histidine and pyridoxal phosphate (PLP). The protein uses PLP and the active site histidine to form HMP-P, generating an inactive enzyme. The enzyme can only undergo a single turnover, which suggests it is a suicide enzyme.</text>
</comment>
<feature type="domain" description="SsuA/THI5-like" evidence="12">
    <location>
        <begin position="14"/>
        <end position="223"/>
    </location>
</feature>
<evidence type="ECO:0000256" key="8">
    <source>
        <dbReference type="ARBA" id="ARBA00022977"/>
    </source>
</evidence>
<keyword evidence="5" id="KW-0808">Transferase</keyword>
<dbReference type="OrthoDB" id="8135527at2"/>
<comment type="catalytic activity">
    <reaction evidence="11">
        <text>N(6)-(pyridoxal phosphate)-L-lysyl-[4-amino-5-hydroxymethyl-2-methylpyrimidine phosphate synthase] + L-histidyl-[4-amino-5-hydroxymethyl-2-methylpyrimidine phosphate synthase] + 2 Fe(3+) + 4 H2O = L-lysyl-[4-amino-5-hydroxymethyl-2-methylpyrimidine phosphate synthase] + (2S)-2-amino-5-hydroxy-4-oxopentanoyl-[4-amino-5-hydroxymethyl-2-methylpyrimidine phosphate synthase] + 4-amino-2-methyl-5-(phosphooxymethyl)pyrimidine + 3-oxopropanoate + 2 Fe(2+) + 2 H(+)</text>
        <dbReference type="Rhea" id="RHEA:65756"/>
        <dbReference type="Rhea" id="RHEA-COMP:16892"/>
        <dbReference type="Rhea" id="RHEA-COMP:16893"/>
        <dbReference type="Rhea" id="RHEA-COMP:16894"/>
        <dbReference type="Rhea" id="RHEA-COMP:16895"/>
        <dbReference type="ChEBI" id="CHEBI:15377"/>
        <dbReference type="ChEBI" id="CHEBI:15378"/>
        <dbReference type="ChEBI" id="CHEBI:29033"/>
        <dbReference type="ChEBI" id="CHEBI:29034"/>
        <dbReference type="ChEBI" id="CHEBI:29969"/>
        <dbReference type="ChEBI" id="CHEBI:29979"/>
        <dbReference type="ChEBI" id="CHEBI:33190"/>
        <dbReference type="ChEBI" id="CHEBI:58354"/>
        <dbReference type="ChEBI" id="CHEBI:143915"/>
        <dbReference type="ChEBI" id="CHEBI:157692"/>
    </reaction>
    <physiologicalReaction direction="left-to-right" evidence="11">
        <dbReference type="Rhea" id="RHEA:65757"/>
    </physiologicalReaction>
</comment>
<evidence type="ECO:0000256" key="1">
    <source>
        <dbReference type="ARBA" id="ARBA00003469"/>
    </source>
</evidence>
<comment type="similarity">
    <text evidence="3">Belongs to the NMT1/THI5 family.</text>
</comment>
<proteinExistence type="inferred from homology"/>
<dbReference type="SUPFAM" id="SSF53850">
    <property type="entry name" value="Periplasmic binding protein-like II"/>
    <property type="match status" value="1"/>
</dbReference>
<name>A0A432V7H3_9HYPH</name>
<protein>
    <recommendedName>
        <fullName evidence="10">Thiamine pyrimidine synthase</fullName>
    </recommendedName>
</protein>
<gene>
    <name evidence="13" type="ORF">EET67_08275</name>
</gene>
<keyword evidence="9" id="KW-0408">Iron</keyword>
<keyword evidence="7" id="KW-0663">Pyridoxal phosphate</keyword>
<dbReference type="PANTHER" id="PTHR31528">
    <property type="entry name" value="4-AMINO-5-HYDROXYMETHYL-2-METHYLPYRIMIDINE PHOSPHATE SYNTHASE THI11-RELATED"/>
    <property type="match status" value="1"/>
</dbReference>
<evidence type="ECO:0000256" key="7">
    <source>
        <dbReference type="ARBA" id="ARBA00022898"/>
    </source>
</evidence>
<dbReference type="EMBL" id="RKST01000007">
    <property type="protein sequence ID" value="RUM98105.1"/>
    <property type="molecule type" value="Genomic_DNA"/>
</dbReference>
<comment type="pathway">
    <text evidence="2">Cofactor biosynthesis; thiamine diphosphate biosynthesis.</text>
</comment>
<dbReference type="Gene3D" id="3.40.190.10">
    <property type="entry name" value="Periplasmic binding protein-like II"/>
    <property type="match status" value="2"/>
</dbReference>
<evidence type="ECO:0000313" key="13">
    <source>
        <dbReference type="EMBL" id="RUM98105.1"/>
    </source>
</evidence>
<dbReference type="Proteomes" id="UP000281647">
    <property type="component" value="Unassembled WGS sequence"/>
</dbReference>
<dbReference type="GO" id="GO:0046872">
    <property type="term" value="F:metal ion binding"/>
    <property type="evidence" value="ECO:0007669"/>
    <property type="project" value="UniProtKB-KW"/>
</dbReference>
<reference evidence="13 14" key="1">
    <citation type="submission" date="2018-11" db="EMBL/GenBank/DDBJ databases">
        <title>Pseudaminobacter arsenicus sp. nov., an arsenic-resistant bacterium isolated from arsenic-rich aquifers.</title>
        <authorList>
            <person name="Mu Y."/>
        </authorList>
    </citation>
    <scope>NUCLEOTIDE SEQUENCE [LARGE SCALE GENOMIC DNA]</scope>
    <source>
        <strain evidence="13 14">CB3</strain>
    </source>
</reference>
<dbReference type="InterPro" id="IPR015168">
    <property type="entry name" value="SsuA/THI5"/>
</dbReference>
<evidence type="ECO:0000256" key="2">
    <source>
        <dbReference type="ARBA" id="ARBA00004948"/>
    </source>
</evidence>
<evidence type="ECO:0000259" key="12">
    <source>
        <dbReference type="Pfam" id="PF09084"/>
    </source>
</evidence>
<dbReference type="GO" id="GO:0016740">
    <property type="term" value="F:transferase activity"/>
    <property type="evidence" value="ECO:0007669"/>
    <property type="project" value="UniProtKB-KW"/>
</dbReference>
<keyword evidence="8" id="KW-0784">Thiamine biosynthesis</keyword>
<evidence type="ECO:0000256" key="3">
    <source>
        <dbReference type="ARBA" id="ARBA00009406"/>
    </source>
</evidence>
<dbReference type="PANTHER" id="PTHR31528:SF1">
    <property type="entry name" value="4-AMINO-5-HYDROXYMETHYL-2-METHYLPYRIMIDINE PHOSPHATE SYNTHASE THI11-RELATED"/>
    <property type="match status" value="1"/>
</dbReference>
<comment type="subunit">
    <text evidence="4">Homodimer.</text>
</comment>
<evidence type="ECO:0000256" key="4">
    <source>
        <dbReference type="ARBA" id="ARBA00011738"/>
    </source>
</evidence>
<dbReference type="InterPro" id="IPR027939">
    <property type="entry name" value="NMT1/THI5"/>
</dbReference>
<evidence type="ECO:0000256" key="11">
    <source>
        <dbReference type="ARBA" id="ARBA00048179"/>
    </source>
</evidence>
<comment type="caution">
    <text evidence="13">The sequence shown here is derived from an EMBL/GenBank/DDBJ whole genome shotgun (WGS) entry which is preliminary data.</text>
</comment>
<evidence type="ECO:0000256" key="5">
    <source>
        <dbReference type="ARBA" id="ARBA00022679"/>
    </source>
</evidence>
<dbReference type="RefSeq" id="WP_128626485.1">
    <property type="nucleotide sequence ID" value="NZ_RKST01000007.1"/>
</dbReference>
<evidence type="ECO:0000256" key="6">
    <source>
        <dbReference type="ARBA" id="ARBA00022723"/>
    </source>
</evidence>
<organism evidence="13 14">
    <name type="scientific">Borborobacter arsenicus</name>
    <dbReference type="NCBI Taxonomy" id="1851146"/>
    <lineage>
        <taxon>Bacteria</taxon>
        <taxon>Pseudomonadati</taxon>
        <taxon>Pseudomonadota</taxon>
        <taxon>Alphaproteobacteria</taxon>
        <taxon>Hyphomicrobiales</taxon>
        <taxon>Phyllobacteriaceae</taxon>
        <taxon>Borborobacter</taxon>
    </lineage>
</organism>
<sequence>MDQFRVSATGHSLNYLPEYLANSEGIFAKHGLSVSVSVPQPWPKVLEDINSGQAHAALGGIWVPSMYFRRVENYMAFAQISERCPLSILGRKPGNFTLNNLEGATVLVAGGTGPSPFLFLSGLMAEAGVDRNRVRIVHDLTTPMLVELFMGGMGDYLAVDPLTAGRLVEDRRAVLVGCLSEIGAAVPWSVYYTLPDRLAREAEFFVRFSMAIDESMALLRSAPINEVSSLLSRLWPSASSSVLTTVATRFQANGMWATGSRIQPGPFDRWQGMIADHGLVERPLAMAEIVHGVV</sequence>
<keyword evidence="6" id="KW-0479">Metal-binding</keyword>
<keyword evidence="14" id="KW-1185">Reference proteome</keyword>
<dbReference type="AlphaFoldDB" id="A0A432V7H3"/>
<dbReference type="Pfam" id="PF09084">
    <property type="entry name" value="NMT1"/>
    <property type="match status" value="1"/>
</dbReference>
<evidence type="ECO:0000256" key="10">
    <source>
        <dbReference type="ARBA" id="ARBA00033171"/>
    </source>
</evidence>
<dbReference type="GO" id="GO:0009228">
    <property type="term" value="P:thiamine biosynthetic process"/>
    <property type="evidence" value="ECO:0007669"/>
    <property type="project" value="UniProtKB-KW"/>
</dbReference>